<gene>
    <name evidence="1" type="ordered locus">RSal33209_0200</name>
</gene>
<dbReference type="SUPFAM" id="SSF102405">
    <property type="entry name" value="MCP/YpsA-like"/>
    <property type="match status" value="1"/>
</dbReference>
<accession>A9WLJ6</accession>
<proteinExistence type="predicted"/>
<organism evidence="1 2">
    <name type="scientific">Renibacterium salmoninarum (strain ATCC 33209 / DSM 20767 / JCM 11484 / NBRC 15589 / NCIMB 2235)</name>
    <dbReference type="NCBI Taxonomy" id="288705"/>
    <lineage>
        <taxon>Bacteria</taxon>
        <taxon>Bacillati</taxon>
        <taxon>Actinomycetota</taxon>
        <taxon>Actinomycetes</taxon>
        <taxon>Micrococcales</taxon>
        <taxon>Micrococcaceae</taxon>
        <taxon>Renibacterium</taxon>
    </lineage>
</organism>
<dbReference type="PANTHER" id="PTHR43393">
    <property type="entry name" value="CYTOKININ RIBOSIDE 5'-MONOPHOSPHATE PHOSPHORIBOHYDROLASE"/>
    <property type="match status" value="1"/>
</dbReference>
<evidence type="ECO:0000313" key="1">
    <source>
        <dbReference type="EMBL" id="ABY21956.1"/>
    </source>
</evidence>
<dbReference type="STRING" id="288705.RSal33209_0200"/>
<dbReference type="Gene3D" id="3.40.50.450">
    <property type="match status" value="1"/>
</dbReference>
<name>A9WLJ6_RENSM</name>
<protein>
    <submittedName>
        <fullName evidence="1">Conserved hypothetical membrane protein</fullName>
    </submittedName>
</protein>
<dbReference type="PANTHER" id="PTHR43393:SF3">
    <property type="entry name" value="LYSINE DECARBOXYLASE-LIKE PROTEIN"/>
    <property type="match status" value="1"/>
</dbReference>
<dbReference type="eggNOG" id="COG1611">
    <property type="taxonomic scope" value="Bacteria"/>
</dbReference>
<dbReference type="Proteomes" id="UP000002007">
    <property type="component" value="Chromosome"/>
</dbReference>
<sequence length="367" mass="39668">MNVRNVEVESLAQLHELLAAKPTSIKGWHVQSLDLRGLNFDGVDVSGAVFLGCRFSPEAEARFRSQGALIFPIIPDVPFDAYRARLYSGSELYTGLRDGYEQSVDGQIYQWTLTSERSLDSTLATAMHDHAISDALDDLLTSVNADGAGLGEKVVGVMGGHEAARGSAAYRTAAELGARLSLAGFTVATGGGPGAMEAANLGAWLANESASSLEWAVQHLSTVPDFRPSVARWARTALDVVERFPGGPINLGVPTWFYGHEPPNVFASSIAKYFTNSVREAVLLERCRAGILFSPGAAGTVQEIFQDACENYYAAAEPVPMVLLGKRYWTEELPVWQLLQRLASDRGMAERILLTDDQQAAVDFLGQ</sequence>
<dbReference type="RefSeq" id="WP_012243664.1">
    <property type="nucleotide sequence ID" value="NC_010168.1"/>
</dbReference>
<dbReference type="GO" id="GO:0005829">
    <property type="term" value="C:cytosol"/>
    <property type="evidence" value="ECO:0007669"/>
    <property type="project" value="TreeGrafter"/>
</dbReference>
<reference evidence="2" key="1">
    <citation type="journal article" date="2008" name="J. Bacteriol.">
        <title>Genome sequence of the fish pathogen Renibacterium salmoninarum suggests reductive evolution away from an environmental Arthrobacter ancestor.</title>
        <authorList>
            <person name="Wiens G.D."/>
            <person name="Rockey D.D."/>
            <person name="Wu Z."/>
            <person name="Chang J."/>
            <person name="Levy R."/>
            <person name="Crane S."/>
            <person name="Chen D.S."/>
            <person name="Capri G.R."/>
            <person name="Burnett J.R."/>
            <person name="Sudheesh P.S."/>
            <person name="Schipma M.J."/>
            <person name="Burd H."/>
            <person name="Bhattacharyya A."/>
            <person name="Rhodes L.D."/>
            <person name="Kaul R."/>
            <person name="Strom M.S."/>
        </authorList>
    </citation>
    <scope>NUCLEOTIDE SEQUENCE [LARGE SCALE GENOMIC DNA]</scope>
    <source>
        <strain evidence="2">ATCC 33209 / DSM 20767 / JCM 11484 / NBRC 15589 / NCIMB 2235</strain>
    </source>
</reference>
<keyword evidence="2" id="KW-1185">Reference proteome</keyword>
<dbReference type="InterPro" id="IPR052341">
    <property type="entry name" value="LOG_family_nucleotidases"/>
</dbReference>
<dbReference type="KEGG" id="rsa:RSal33209_0200"/>
<dbReference type="EMBL" id="CP000910">
    <property type="protein sequence ID" value="ABY21956.1"/>
    <property type="molecule type" value="Genomic_DNA"/>
</dbReference>
<dbReference type="HOGENOM" id="CLU_064453_0_0_11"/>
<dbReference type="AlphaFoldDB" id="A9WLJ6"/>
<evidence type="ECO:0000313" key="2">
    <source>
        <dbReference type="Proteomes" id="UP000002007"/>
    </source>
</evidence>